<evidence type="ECO:0000256" key="2">
    <source>
        <dbReference type="SAM" id="SignalP"/>
    </source>
</evidence>
<dbReference type="EMBL" id="CAJVQB010009396">
    <property type="protein sequence ID" value="CAG8729694.1"/>
    <property type="molecule type" value="Genomic_DNA"/>
</dbReference>
<dbReference type="Proteomes" id="UP000789901">
    <property type="component" value="Unassembled WGS sequence"/>
</dbReference>
<evidence type="ECO:0000313" key="3">
    <source>
        <dbReference type="EMBL" id="CAG8729694.1"/>
    </source>
</evidence>
<proteinExistence type="predicted"/>
<gene>
    <name evidence="3" type="ORF">GMARGA_LOCUS14280</name>
</gene>
<sequence>MRIFLIILPILLLLATQGGQSALPTLSPISTKFFNLETNDTENSLSKLTNLKTNDTESKLTNLGINGTDSVDGCANIHKKFNAANIAGKDLSFSFSDVSSCYNSFKFDNNIRTATIDTIKKILNGFYVFNDQAKQPPEPGFTFDPVDISKELDSIAKKQYNNDFEFTTDVINLIIKMKDAHTFYFPICYTRFTFTQQLALYAIVANDGSQQIKVFKDTLDSSNKNCVVDEIDGHPALDVIKQYARDTIFISKDLGVRFNMALASLALVNGNLQLHPRSSQFNIRLVLPDKDSITYTLNCGSGTKTVVREWVAFINNGDDLNNFSDSASYWSKFCVNPSAPTPSQSPTSTQLPISTQLPTSTQSSTSIQSPTSTQPPAFTKPPTSTQLTKPVSSQTQLSPRPKRSQTSKPKSSQHPKSFTNPISKFRNSNRRQTHHKSFMKPFSKFENSKRRQTHRFRNSFDPVQMNDANLFKEDVVLSDATLVFDAKFAQFYKLKSKNNIGVAMISTEDVPISINDAFISLVNGFKALANNSATKLILDLSNNEGGFTVISHFINRLLFPDTYPAFPTDFSLTDIKKAAIEAVDIKKPPFSLFDRSIYLTSPDALPFNSTDEFLKVKGFGFENDKDEINNFINQNSISLPWNSSNMVILTNGYCGSACSSIALHLSEINNVTTVSVGGFQKTPLSISSFIGGQEFFFTDPNNGFEDLVKELNRLGLSNNDQAPRQFPTNIFFPFVIRRAFSIKNPNQVLEFTFKPAQNQINYNDQSVRDFSIIWDQAATFLPA</sequence>
<dbReference type="InterPro" id="IPR052766">
    <property type="entry name" value="S41A_metabolite_peptidase"/>
</dbReference>
<feature type="compositionally biased region" description="Polar residues" evidence="1">
    <location>
        <begin position="406"/>
        <end position="426"/>
    </location>
</feature>
<dbReference type="Gene3D" id="3.90.226.10">
    <property type="entry name" value="2-enoyl-CoA Hydratase, Chain A, domain 1"/>
    <property type="match status" value="1"/>
</dbReference>
<evidence type="ECO:0000313" key="4">
    <source>
        <dbReference type="Proteomes" id="UP000789901"/>
    </source>
</evidence>
<feature type="chain" id="PRO_5046255149" evidence="2">
    <location>
        <begin position="22"/>
        <end position="783"/>
    </location>
</feature>
<protein>
    <submittedName>
        <fullName evidence="3">15660_t:CDS:1</fullName>
    </submittedName>
</protein>
<dbReference type="InterPro" id="IPR029045">
    <property type="entry name" value="ClpP/crotonase-like_dom_sf"/>
</dbReference>
<organism evidence="3 4">
    <name type="scientific">Gigaspora margarita</name>
    <dbReference type="NCBI Taxonomy" id="4874"/>
    <lineage>
        <taxon>Eukaryota</taxon>
        <taxon>Fungi</taxon>
        <taxon>Fungi incertae sedis</taxon>
        <taxon>Mucoromycota</taxon>
        <taxon>Glomeromycotina</taxon>
        <taxon>Glomeromycetes</taxon>
        <taxon>Diversisporales</taxon>
        <taxon>Gigasporaceae</taxon>
        <taxon>Gigaspora</taxon>
    </lineage>
</organism>
<comment type="caution">
    <text evidence="3">The sequence shown here is derived from an EMBL/GenBank/DDBJ whole genome shotgun (WGS) entry which is preliminary data.</text>
</comment>
<accession>A0ABN7V4G9</accession>
<feature type="compositionally biased region" description="Low complexity" evidence="1">
    <location>
        <begin position="339"/>
        <end position="376"/>
    </location>
</feature>
<keyword evidence="2" id="KW-0732">Signal</keyword>
<evidence type="ECO:0000256" key="1">
    <source>
        <dbReference type="SAM" id="MobiDB-lite"/>
    </source>
</evidence>
<keyword evidence="4" id="KW-1185">Reference proteome</keyword>
<dbReference type="PANTHER" id="PTHR37049:SF4">
    <property type="entry name" value="RHODANESE DOMAIN-CONTAINING PROTEIN"/>
    <property type="match status" value="1"/>
</dbReference>
<reference evidence="3 4" key="1">
    <citation type="submission" date="2021-06" db="EMBL/GenBank/DDBJ databases">
        <authorList>
            <person name="Kallberg Y."/>
            <person name="Tangrot J."/>
            <person name="Rosling A."/>
        </authorList>
    </citation>
    <scope>NUCLEOTIDE SEQUENCE [LARGE SCALE GENOMIC DNA]</scope>
    <source>
        <strain evidence="3 4">120-4 pot B 10/14</strain>
    </source>
</reference>
<name>A0ABN7V4G9_GIGMA</name>
<dbReference type="PANTHER" id="PTHR37049">
    <property type="entry name" value="PEPTIDASE S41 FAMILY PROTEIN"/>
    <property type="match status" value="1"/>
</dbReference>
<feature type="signal peptide" evidence="2">
    <location>
        <begin position="1"/>
        <end position="21"/>
    </location>
</feature>
<feature type="compositionally biased region" description="Polar residues" evidence="1">
    <location>
        <begin position="381"/>
        <end position="399"/>
    </location>
</feature>
<dbReference type="SUPFAM" id="SSF52096">
    <property type="entry name" value="ClpP/crotonase"/>
    <property type="match status" value="1"/>
</dbReference>
<feature type="region of interest" description="Disordered" evidence="1">
    <location>
        <begin position="339"/>
        <end position="453"/>
    </location>
</feature>
<feature type="compositionally biased region" description="Basic residues" evidence="1">
    <location>
        <begin position="427"/>
        <end position="438"/>
    </location>
</feature>